<evidence type="ECO:0000256" key="4">
    <source>
        <dbReference type="PIRSR" id="PIRSR000097-1"/>
    </source>
</evidence>
<evidence type="ECO:0000313" key="8">
    <source>
        <dbReference type="EMBL" id="OUQ03387.1"/>
    </source>
</evidence>
<dbReference type="AlphaFoldDB" id="A0A1Y4QDU0"/>
<dbReference type="PRINTS" id="PR00069">
    <property type="entry name" value="ALDKETRDTASE"/>
</dbReference>
<dbReference type="CDD" id="cd19071">
    <property type="entry name" value="AKR_AKR1-5-like"/>
    <property type="match status" value="1"/>
</dbReference>
<gene>
    <name evidence="8" type="ORF">B5E91_12820</name>
</gene>
<dbReference type="GO" id="GO:0016616">
    <property type="term" value="F:oxidoreductase activity, acting on the CH-OH group of donors, NAD or NADP as acceptor"/>
    <property type="evidence" value="ECO:0007669"/>
    <property type="project" value="UniProtKB-ARBA"/>
</dbReference>
<dbReference type="PROSITE" id="PS00798">
    <property type="entry name" value="ALDOKETO_REDUCTASE_1"/>
    <property type="match status" value="1"/>
</dbReference>
<dbReference type="RefSeq" id="WP_087258441.1">
    <property type="nucleotide sequence ID" value="NZ_NFLB01000020.1"/>
</dbReference>
<proteinExistence type="inferred from homology"/>
<evidence type="ECO:0000256" key="2">
    <source>
        <dbReference type="ARBA" id="ARBA00022857"/>
    </source>
</evidence>
<dbReference type="InterPro" id="IPR020471">
    <property type="entry name" value="AKR"/>
</dbReference>
<organism evidence="8 9">
    <name type="scientific">Thomasclavelia spiroformis</name>
    <dbReference type="NCBI Taxonomy" id="29348"/>
    <lineage>
        <taxon>Bacteria</taxon>
        <taxon>Bacillati</taxon>
        <taxon>Bacillota</taxon>
        <taxon>Erysipelotrichia</taxon>
        <taxon>Erysipelotrichales</taxon>
        <taxon>Coprobacillaceae</taxon>
        <taxon>Thomasclavelia</taxon>
    </lineage>
</organism>
<dbReference type="PROSITE" id="PS00062">
    <property type="entry name" value="ALDOKETO_REDUCTASE_2"/>
    <property type="match status" value="1"/>
</dbReference>
<dbReference type="InterPro" id="IPR018170">
    <property type="entry name" value="Aldo/ket_reductase_CS"/>
</dbReference>
<dbReference type="EMBL" id="NFLB01000020">
    <property type="protein sequence ID" value="OUQ03387.1"/>
    <property type="molecule type" value="Genomic_DNA"/>
</dbReference>
<evidence type="ECO:0000256" key="6">
    <source>
        <dbReference type="PIRSR" id="PIRSR000097-3"/>
    </source>
</evidence>
<feature type="active site" description="Proton donor" evidence="4">
    <location>
        <position position="50"/>
    </location>
</feature>
<dbReference type="InterPro" id="IPR036812">
    <property type="entry name" value="NAD(P)_OxRdtase_dom_sf"/>
</dbReference>
<evidence type="ECO:0000256" key="3">
    <source>
        <dbReference type="ARBA" id="ARBA00023002"/>
    </source>
</evidence>
<comment type="similarity">
    <text evidence="1">Belongs to the aldo/keto reductase family.</text>
</comment>
<dbReference type="Proteomes" id="UP000196258">
    <property type="component" value="Unassembled WGS sequence"/>
</dbReference>
<evidence type="ECO:0000256" key="1">
    <source>
        <dbReference type="ARBA" id="ARBA00007905"/>
    </source>
</evidence>
<name>A0A1Y4QDU0_9FIRM</name>
<reference evidence="9" key="1">
    <citation type="submission" date="2017-04" db="EMBL/GenBank/DDBJ databases">
        <title>Function of individual gut microbiota members based on whole genome sequencing of pure cultures obtained from chicken caecum.</title>
        <authorList>
            <person name="Medvecky M."/>
            <person name="Cejkova D."/>
            <person name="Polansky O."/>
            <person name="Karasova D."/>
            <person name="Kubasova T."/>
            <person name="Cizek A."/>
            <person name="Rychlik I."/>
        </authorList>
    </citation>
    <scope>NUCLEOTIDE SEQUENCE [LARGE SCALE GENOMIC DNA]</scope>
    <source>
        <strain evidence="9">An149</strain>
    </source>
</reference>
<feature type="site" description="Lowers pKa of active site Tyr" evidence="6">
    <location>
        <position position="75"/>
    </location>
</feature>
<dbReference type="Gene3D" id="3.20.20.100">
    <property type="entry name" value="NADP-dependent oxidoreductase domain"/>
    <property type="match status" value="1"/>
</dbReference>
<keyword evidence="3" id="KW-0560">Oxidoreductase</keyword>
<dbReference type="FunFam" id="3.20.20.100:FF:000002">
    <property type="entry name" value="2,5-diketo-D-gluconic acid reductase A"/>
    <property type="match status" value="1"/>
</dbReference>
<dbReference type="InterPro" id="IPR023210">
    <property type="entry name" value="NADP_OxRdtase_dom"/>
</dbReference>
<evidence type="ECO:0000313" key="9">
    <source>
        <dbReference type="Proteomes" id="UP000196258"/>
    </source>
</evidence>
<keyword evidence="2" id="KW-0521">NADP</keyword>
<dbReference type="PIRSF" id="PIRSF000097">
    <property type="entry name" value="AKR"/>
    <property type="match status" value="1"/>
</dbReference>
<dbReference type="PANTHER" id="PTHR43827">
    <property type="entry name" value="2,5-DIKETO-D-GLUCONIC ACID REDUCTASE"/>
    <property type="match status" value="1"/>
</dbReference>
<dbReference type="SUPFAM" id="SSF51430">
    <property type="entry name" value="NAD(P)-linked oxidoreductase"/>
    <property type="match status" value="1"/>
</dbReference>
<comment type="caution">
    <text evidence="8">The sequence shown here is derived from an EMBL/GenBank/DDBJ whole genome shotgun (WGS) entry which is preliminary data.</text>
</comment>
<dbReference type="PANTHER" id="PTHR43827:SF3">
    <property type="entry name" value="NADP-DEPENDENT OXIDOREDUCTASE DOMAIN-CONTAINING PROTEIN"/>
    <property type="match status" value="1"/>
</dbReference>
<feature type="binding site" evidence="5">
    <location>
        <position position="108"/>
    </location>
    <ligand>
        <name>substrate</name>
    </ligand>
</feature>
<feature type="domain" description="NADP-dependent oxidoreductase" evidence="7">
    <location>
        <begin position="17"/>
        <end position="267"/>
    </location>
</feature>
<dbReference type="Pfam" id="PF00248">
    <property type="entry name" value="Aldo_ket_red"/>
    <property type="match status" value="1"/>
</dbReference>
<protein>
    <submittedName>
        <fullName evidence="8">2,5-diketo-D-gluconic acid reductase</fullName>
    </submittedName>
</protein>
<evidence type="ECO:0000259" key="7">
    <source>
        <dbReference type="Pfam" id="PF00248"/>
    </source>
</evidence>
<sequence length="291" mass="33168">MMNEFFELSNGLKIPKVGLGTWLIDNDKVEEVVECALEAGYRHIDTAQAYGNEEGVGKAIRKSNIARQDLFITSKIAAEAKTYQEAYDSINETLNKMGLDYLDLMIIHSPQPWQEFRDDNRYFKENKEVWKALETAYQEGKVKAIGVSNFLKDDLENILTSCQIKPMVNQILTHISNTKTELIKFCKENDILVEAYSPIAHGAILKNENIIAMANKYNVSVARLCIRYIIQLGLVALPKASSKEHLIDNLKVDFEISEEDMEVLKAIKTIEDYGQDDFFPVFSAKDQKDNR</sequence>
<accession>A0A1Y4QDU0</accession>
<evidence type="ECO:0000256" key="5">
    <source>
        <dbReference type="PIRSR" id="PIRSR000097-2"/>
    </source>
</evidence>